<feature type="compositionally biased region" description="Polar residues" evidence="1">
    <location>
        <begin position="255"/>
        <end position="266"/>
    </location>
</feature>
<dbReference type="EMBL" id="BKCJ010002226">
    <property type="protein sequence ID" value="GEU47133.1"/>
    <property type="molecule type" value="Genomic_DNA"/>
</dbReference>
<feature type="region of interest" description="Disordered" evidence="1">
    <location>
        <begin position="209"/>
        <end position="267"/>
    </location>
</feature>
<protein>
    <submittedName>
        <fullName evidence="2">Cytochrome P450</fullName>
    </submittedName>
</protein>
<comment type="caution">
    <text evidence="2">The sequence shown here is derived from an EMBL/GenBank/DDBJ whole genome shotgun (WGS) entry which is preliminary data.</text>
</comment>
<organism evidence="2">
    <name type="scientific">Tanacetum cinerariifolium</name>
    <name type="common">Dalmatian daisy</name>
    <name type="synonym">Chrysanthemum cinerariifolium</name>
    <dbReference type="NCBI Taxonomy" id="118510"/>
    <lineage>
        <taxon>Eukaryota</taxon>
        <taxon>Viridiplantae</taxon>
        <taxon>Streptophyta</taxon>
        <taxon>Embryophyta</taxon>
        <taxon>Tracheophyta</taxon>
        <taxon>Spermatophyta</taxon>
        <taxon>Magnoliopsida</taxon>
        <taxon>eudicotyledons</taxon>
        <taxon>Gunneridae</taxon>
        <taxon>Pentapetalae</taxon>
        <taxon>asterids</taxon>
        <taxon>campanulids</taxon>
        <taxon>Asterales</taxon>
        <taxon>Asteraceae</taxon>
        <taxon>Asteroideae</taxon>
        <taxon>Anthemideae</taxon>
        <taxon>Anthemidinae</taxon>
        <taxon>Tanacetum</taxon>
    </lineage>
</organism>
<evidence type="ECO:0000256" key="1">
    <source>
        <dbReference type="SAM" id="MobiDB-lite"/>
    </source>
</evidence>
<reference evidence="2" key="1">
    <citation type="journal article" date="2019" name="Sci. Rep.">
        <title>Draft genome of Tanacetum cinerariifolium, the natural source of mosquito coil.</title>
        <authorList>
            <person name="Yamashiro T."/>
            <person name="Shiraishi A."/>
            <person name="Satake H."/>
            <person name="Nakayama K."/>
        </authorList>
    </citation>
    <scope>NUCLEOTIDE SEQUENCE</scope>
</reference>
<name>A0A6L2KCG0_TANCI</name>
<evidence type="ECO:0000313" key="2">
    <source>
        <dbReference type="EMBL" id="GEU47133.1"/>
    </source>
</evidence>
<proteinExistence type="predicted"/>
<accession>A0A6L2KCG0</accession>
<gene>
    <name evidence="2" type="ORF">Tci_019111</name>
</gene>
<dbReference type="AlphaFoldDB" id="A0A6L2KCG0"/>
<sequence length="292" mass="33019">MFIEFMIQNQFFSYSLEEFAKILDIPCEGACVFTDKWSLDELAYSVLTDGPYQTNPPSPDDIISSIRIDREGQVHRIHHEEEIDVLEYQVLTHEIKPTLKLLEEIIRKILERIVAREEVITPLLLIPPLTNHPLLISMMMMEMAKGPRVQALLHLFPSFSFFLPSSYSSNNSTKNSTKAFSSNPFKKIKLTIILYRQLFSNISSDEDVITTPSPTTTSSSLTPPNTPSKTTSTNQTSSRQETTSSSFQSKLQILPPSSNEPTSPHSLNPFLENILDVSPRPLNPQPLQIILL</sequence>
<feature type="compositionally biased region" description="Low complexity" evidence="1">
    <location>
        <begin position="210"/>
        <end position="249"/>
    </location>
</feature>